<protein>
    <recommendedName>
        <fullName evidence="9">Ribosomal protein L2 C-terminal domain-containing protein</fullName>
    </recommendedName>
</protein>
<dbReference type="OrthoDB" id="268576at2759"/>
<dbReference type="GO" id="GO:0032543">
    <property type="term" value="P:mitochondrial translation"/>
    <property type="evidence" value="ECO:0007669"/>
    <property type="project" value="TreeGrafter"/>
</dbReference>
<dbReference type="SUPFAM" id="SSF50104">
    <property type="entry name" value="Translation proteins SH3-like domain"/>
    <property type="match status" value="1"/>
</dbReference>
<dbReference type="GO" id="GO:0003735">
    <property type="term" value="F:structural constituent of ribosome"/>
    <property type="evidence" value="ECO:0007669"/>
    <property type="project" value="InterPro"/>
</dbReference>
<evidence type="ECO:0000259" key="6">
    <source>
        <dbReference type="SMART" id="SM01383"/>
    </source>
</evidence>
<dbReference type="CTD" id="51069"/>
<keyword evidence="2" id="KW-0689">Ribosomal protein</keyword>
<dbReference type="EnsemblMetazoa" id="XM_038213160.1">
    <property type="protein sequence ID" value="XP_038069088.1"/>
    <property type="gene ID" value="LOC119738313"/>
</dbReference>
<evidence type="ECO:0000256" key="2">
    <source>
        <dbReference type="ARBA" id="ARBA00022980"/>
    </source>
</evidence>
<dbReference type="InterPro" id="IPR008991">
    <property type="entry name" value="Translation_prot_SH3-like_sf"/>
</dbReference>
<evidence type="ECO:0000256" key="1">
    <source>
        <dbReference type="ARBA" id="ARBA00005636"/>
    </source>
</evidence>
<dbReference type="AlphaFoldDB" id="A0A914AZJ0"/>
<dbReference type="Pfam" id="PF03947">
    <property type="entry name" value="Ribosomal_L2_C"/>
    <property type="match status" value="1"/>
</dbReference>
<dbReference type="OMA" id="EHNKEHV"/>
<dbReference type="SMART" id="SM01382">
    <property type="entry name" value="Ribosomal_L2_C"/>
    <property type="match status" value="1"/>
</dbReference>
<dbReference type="Pfam" id="PF00181">
    <property type="entry name" value="Ribosomal_L2_N"/>
    <property type="match status" value="1"/>
</dbReference>
<evidence type="ECO:0000313" key="7">
    <source>
        <dbReference type="EnsemblMetazoa" id="XP_038069088.1"/>
    </source>
</evidence>
<dbReference type="Gene3D" id="2.30.30.30">
    <property type="match status" value="1"/>
</dbReference>
<dbReference type="InterPro" id="IPR005880">
    <property type="entry name" value="Ribosomal_uL2_bac/org-type"/>
</dbReference>
<dbReference type="InterPro" id="IPR002171">
    <property type="entry name" value="Ribosomal_uL2"/>
</dbReference>
<dbReference type="InterPro" id="IPR022669">
    <property type="entry name" value="Ribosomal_uL2_C"/>
</dbReference>
<dbReference type="InterPro" id="IPR014722">
    <property type="entry name" value="Rib_uL2_dom2"/>
</dbReference>
<dbReference type="Gene3D" id="2.40.50.140">
    <property type="entry name" value="Nucleic acid-binding proteins"/>
    <property type="match status" value="1"/>
</dbReference>
<feature type="domain" description="Large ribosomal subunit protein uL2 C-terminal" evidence="5">
    <location>
        <begin position="197"/>
        <end position="316"/>
    </location>
</feature>
<dbReference type="FunFam" id="2.40.50.140:FF:000157">
    <property type="entry name" value="39S ribosomal protein L2, mitochondrial"/>
    <property type="match status" value="1"/>
</dbReference>
<dbReference type="GO" id="GO:0003723">
    <property type="term" value="F:RNA binding"/>
    <property type="evidence" value="ECO:0007669"/>
    <property type="project" value="InterPro"/>
</dbReference>
<name>A0A914AZJ0_PATMI</name>
<proteinExistence type="inferred from homology"/>
<feature type="domain" description="Large ribosomal subunit protein uL2 RNA-binding" evidence="6">
    <location>
        <begin position="107"/>
        <end position="186"/>
    </location>
</feature>
<dbReference type="SMART" id="SM01383">
    <property type="entry name" value="Ribosomal_L2"/>
    <property type="match status" value="1"/>
</dbReference>
<dbReference type="PANTHER" id="PTHR13691">
    <property type="entry name" value="RIBOSOMAL PROTEIN L2"/>
    <property type="match status" value="1"/>
</dbReference>
<evidence type="ECO:0008006" key="9">
    <source>
        <dbReference type="Google" id="ProtNLM"/>
    </source>
</evidence>
<dbReference type="GO" id="GO:0016740">
    <property type="term" value="F:transferase activity"/>
    <property type="evidence" value="ECO:0007669"/>
    <property type="project" value="InterPro"/>
</dbReference>
<evidence type="ECO:0000256" key="3">
    <source>
        <dbReference type="ARBA" id="ARBA00023274"/>
    </source>
</evidence>
<comment type="similarity">
    <text evidence="1">Belongs to the universal ribosomal protein uL2 family.</text>
</comment>
<feature type="compositionally biased region" description="Basic residues" evidence="4">
    <location>
        <begin position="276"/>
        <end position="288"/>
    </location>
</feature>
<keyword evidence="8" id="KW-1185">Reference proteome</keyword>
<dbReference type="NCBIfam" id="TIGR01171">
    <property type="entry name" value="rplB_bact"/>
    <property type="match status" value="1"/>
</dbReference>
<sequence>MALAAICRSLQSLALKSQQDCQQQIIRTIRHQAVRSQTLSNHLTSGWMPTSSAASSVCLLRQREAHKLVLSPSRPEIHTSAVVGKFIPWKNTPKYTIRAMGLKQSAGRNKTGRVTITGRGGGHKRRYRMIDFKRIGPEKGEPYMEKVLGVRYDPCRTANIALVAGGNHKRWILATVNMEAGDIIKTSGTIGRMTVAANEGDAYPLGALPIGCLVHNVELFEGEGGRFVRAAGTSAQVIRKTGGQVILQLPSKQQISVSEKCMASVGRVSNEEHNKRPIGKAGRNRWLGRRPSSGLWQRKGGWAGRKIKPIPPIKVYQSAGKKGTHIDV</sequence>
<dbReference type="GeneID" id="119738313"/>
<dbReference type="SUPFAM" id="SSF50249">
    <property type="entry name" value="Nucleic acid-binding proteins"/>
    <property type="match status" value="1"/>
</dbReference>
<evidence type="ECO:0000259" key="5">
    <source>
        <dbReference type="SMART" id="SM01382"/>
    </source>
</evidence>
<accession>A0A914AZJ0</accession>
<dbReference type="RefSeq" id="XP_038069088.1">
    <property type="nucleotide sequence ID" value="XM_038213160.1"/>
</dbReference>
<evidence type="ECO:0000313" key="8">
    <source>
        <dbReference type="Proteomes" id="UP000887568"/>
    </source>
</evidence>
<reference evidence="7" key="1">
    <citation type="submission" date="2022-11" db="UniProtKB">
        <authorList>
            <consortium name="EnsemblMetazoa"/>
        </authorList>
    </citation>
    <scope>IDENTIFICATION</scope>
</reference>
<dbReference type="InterPro" id="IPR012340">
    <property type="entry name" value="NA-bd_OB-fold"/>
</dbReference>
<dbReference type="Proteomes" id="UP000887568">
    <property type="component" value="Unplaced"/>
</dbReference>
<keyword evidence="3" id="KW-0687">Ribonucleoprotein</keyword>
<organism evidence="7 8">
    <name type="scientific">Patiria miniata</name>
    <name type="common">Bat star</name>
    <name type="synonym">Asterina miniata</name>
    <dbReference type="NCBI Taxonomy" id="46514"/>
    <lineage>
        <taxon>Eukaryota</taxon>
        <taxon>Metazoa</taxon>
        <taxon>Echinodermata</taxon>
        <taxon>Eleutherozoa</taxon>
        <taxon>Asterozoa</taxon>
        <taxon>Asteroidea</taxon>
        <taxon>Valvatacea</taxon>
        <taxon>Valvatida</taxon>
        <taxon>Asterinidae</taxon>
        <taxon>Patiria</taxon>
    </lineage>
</organism>
<dbReference type="PANTHER" id="PTHR13691:SF73">
    <property type="entry name" value="LARGE RIBOSOMAL SUBUNIT PROTEIN UL2M"/>
    <property type="match status" value="1"/>
</dbReference>
<evidence type="ECO:0000256" key="4">
    <source>
        <dbReference type="SAM" id="MobiDB-lite"/>
    </source>
</evidence>
<dbReference type="InterPro" id="IPR022666">
    <property type="entry name" value="Ribosomal_uL2_RNA-bd_dom"/>
</dbReference>
<feature type="region of interest" description="Disordered" evidence="4">
    <location>
        <begin position="268"/>
        <end position="292"/>
    </location>
</feature>
<dbReference type="GO" id="GO:0005762">
    <property type="term" value="C:mitochondrial large ribosomal subunit"/>
    <property type="evidence" value="ECO:0007669"/>
    <property type="project" value="TreeGrafter"/>
</dbReference>